<protein>
    <submittedName>
        <fullName evidence="8">Uncharacterized protein</fullName>
    </submittedName>
</protein>
<keyword evidence="3" id="KW-0812">Transmembrane</keyword>
<evidence type="ECO:0000256" key="5">
    <source>
        <dbReference type="ARBA" id="ARBA00023136"/>
    </source>
</evidence>
<feature type="compositionally biased region" description="Low complexity" evidence="6">
    <location>
        <begin position="33"/>
        <end position="42"/>
    </location>
</feature>
<evidence type="ECO:0000256" key="4">
    <source>
        <dbReference type="ARBA" id="ARBA00022989"/>
    </source>
</evidence>
<dbReference type="GO" id="GO:0012505">
    <property type="term" value="C:endomembrane system"/>
    <property type="evidence" value="ECO:0007669"/>
    <property type="project" value="TreeGrafter"/>
</dbReference>
<evidence type="ECO:0000256" key="1">
    <source>
        <dbReference type="ARBA" id="ARBA00004141"/>
    </source>
</evidence>
<reference evidence="8" key="1">
    <citation type="submission" date="2022-11" db="UniProtKB">
        <authorList>
            <consortium name="WormBaseParasite"/>
        </authorList>
    </citation>
    <scope>IDENTIFICATION</scope>
</reference>
<accession>A0A915IKK7</accession>
<comment type="similarity">
    <text evidence="2">Belongs to the CLPTM1 family.</text>
</comment>
<keyword evidence="5" id="KW-0472">Membrane</keyword>
<evidence type="ECO:0000256" key="2">
    <source>
        <dbReference type="ARBA" id="ARBA00009310"/>
    </source>
</evidence>
<dbReference type="WBParaSite" id="nRc.2.0.1.t14712-RA">
    <property type="protein sequence ID" value="nRc.2.0.1.t14712-RA"/>
    <property type="gene ID" value="nRc.2.0.1.g14712"/>
</dbReference>
<dbReference type="PANTHER" id="PTHR21347">
    <property type="entry name" value="CLEFT LIP AND PALATE ASSOCIATED TRANSMEMBRANE PROTEIN-RELATED"/>
    <property type="match status" value="1"/>
</dbReference>
<dbReference type="Pfam" id="PF05602">
    <property type="entry name" value="CLPTM1"/>
    <property type="match status" value="1"/>
</dbReference>
<evidence type="ECO:0000313" key="7">
    <source>
        <dbReference type="Proteomes" id="UP000887565"/>
    </source>
</evidence>
<organism evidence="7 8">
    <name type="scientific">Romanomermis culicivorax</name>
    <name type="common">Nematode worm</name>
    <dbReference type="NCBI Taxonomy" id="13658"/>
    <lineage>
        <taxon>Eukaryota</taxon>
        <taxon>Metazoa</taxon>
        <taxon>Ecdysozoa</taxon>
        <taxon>Nematoda</taxon>
        <taxon>Enoplea</taxon>
        <taxon>Dorylaimia</taxon>
        <taxon>Mermithida</taxon>
        <taxon>Mermithoidea</taxon>
        <taxon>Mermithidae</taxon>
        <taxon>Romanomermis</taxon>
    </lineage>
</organism>
<evidence type="ECO:0000256" key="3">
    <source>
        <dbReference type="ARBA" id="ARBA00022692"/>
    </source>
</evidence>
<sequence length="397" mass="46844">MSDQQLIPLVDNHTLRHDQEGDPEQNNTDNAAPPIQQQPQQQENMWSIFKKIAYRMIIFYLMSNLIRGFFQPSSINTASNATRSTTVQETPSRNLYQFMEHLDFYFYLSESSEKFDRFDDPQSLFWHVENFQYGDWYSGDNKDGCFSKSLSFMPSDRLKNNGSLYLHVFMTKTGFQPDPNKKSTYSKKFTHYKMHRLNKYRKKRYQKTTNLLTGKSEQNEEDFKKAEIMSAEILSHWHPNLTLNVITDQTNWIPGSVPPPLDEYIDFDESTKVFYYPPLYFNDYWNLAAEYQPINQTINLLNFTLTIAPISLFKWQLYAAQNMRNRWSKMLGSSSSLSSLFEDDDQQDDQDSLKQAMLDTNPYLLGKMIRLNNVRKVPKNISNILVPSCQIYRLIWY</sequence>
<evidence type="ECO:0000256" key="6">
    <source>
        <dbReference type="SAM" id="MobiDB-lite"/>
    </source>
</evidence>
<dbReference type="OMA" id="FWHVENF"/>
<evidence type="ECO:0000313" key="8">
    <source>
        <dbReference type="WBParaSite" id="nRc.2.0.1.t14712-RA"/>
    </source>
</evidence>
<dbReference type="InterPro" id="IPR008429">
    <property type="entry name" value="CLPTM1"/>
</dbReference>
<dbReference type="PANTHER" id="PTHR21347:SF14">
    <property type="entry name" value="LIPID SCRAMBLASE CLPTM1-RELATED"/>
    <property type="match status" value="1"/>
</dbReference>
<feature type="region of interest" description="Disordered" evidence="6">
    <location>
        <begin position="1"/>
        <end position="42"/>
    </location>
</feature>
<keyword evidence="4" id="KW-1133">Transmembrane helix</keyword>
<dbReference type="AlphaFoldDB" id="A0A915IKK7"/>
<name>A0A915IKK7_ROMCU</name>
<keyword evidence="7" id="KW-1185">Reference proteome</keyword>
<proteinExistence type="inferred from homology"/>
<dbReference type="Proteomes" id="UP000887565">
    <property type="component" value="Unplaced"/>
</dbReference>
<dbReference type="GO" id="GO:0016020">
    <property type="term" value="C:membrane"/>
    <property type="evidence" value="ECO:0007669"/>
    <property type="project" value="UniProtKB-SubCell"/>
</dbReference>
<comment type="subcellular location">
    <subcellularLocation>
        <location evidence="1">Membrane</location>
        <topology evidence="1">Multi-pass membrane protein</topology>
    </subcellularLocation>
</comment>